<dbReference type="GO" id="GO:0046872">
    <property type="term" value="F:metal ion binding"/>
    <property type="evidence" value="ECO:0007669"/>
    <property type="project" value="UniProtKB-UniRule"/>
</dbReference>
<dbReference type="SFLD" id="SFLDG01065">
    <property type="entry name" value="anaerobic_coproporphyrinogen-I"/>
    <property type="match status" value="1"/>
</dbReference>
<name>A0A7G1G9N8_9BACT</name>
<dbReference type="Pfam" id="PF04055">
    <property type="entry name" value="Radical_SAM"/>
    <property type="match status" value="1"/>
</dbReference>
<dbReference type="PROSITE" id="PS51918">
    <property type="entry name" value="RADICAL_SAM"/>
    <property type="match status" value="1"/>
</dbReference>
<dbReference type="SMART" id="SM00729">
    <property type="entry name" value="Elp3"/>
    <property type="match status" value="1"/>
</dbReference>
<dbReference type="InterPro" id="IPR023404">
    <property type="entry name" value="rSAM_horseshoe"/>
</dbReference>
<evidence type="ECO:0000313" key="5">
    <source>
        <dbReference type="Proteomes" id="UP000516361"/>
    </source>
</evidence>
<keyword evidence="2" id="KW-0949">S-adenosyl-L-methionine</keyword>
<comment type="similarity">
    <text evidence="1">Belongs to the anaerobic coproporphyrinogen-III oxidase family. HemW subfamily.</text>
</comment>
<sequence>MQNCSIYIHIPFCKSKCYYCDYNSIVNTNYFEQYFKALNNEIELYKNNNFLIKTIYIGGGTPSFVDSKYIKNIFYKINEIFNMDLKEFTIEVNPESVEELKLIDYKEIGINRISMGIQSSSNKILKTVNRIHTLEKARKSYYTLKKYFKNINLDFILGLPFETEKTIINNLNLIKELNPQHISYYLFDSSHETPLMKKIEKKELTLPNSEFLEDMLDIIYIDLKKMNYNRYEISSWSKDNNFSIHNKVYWKNENYIGFGVSAGSHISKKRYVNTDSILKYINSLNKNKMEYEYYHKNDEKKDFIETIFMGLRLLEGISIKTLKERYSEKLVINFINKLTAIQSELISIDETLKLTEKGLNLSNRVFENLIEIGENI</sequence>
<dbReference type="SFLD" id="SFLDS00029">
    <property type="entry name" value="Radical_SAM"/>
    <property type="match status" value="1"/>
</dbReference>
<dbReference type="GO" id="GO:0006779">
    <property type="term" value="P:porphyrin-containing compound biosynthetic process"/>
    <property type="evidence" value="ECO:0007669"/>
    <property type="project" value="InterPro"/>
</dbReference>
<dbReference type="SFLD" id="SFLDG01082">
    <property type="entry name" value="B12-binding_domain_containing"/>
    <property type="match status" value="1"/>
</dbReference>
<organism evidence="4 5">
    <name type="scientific">Tepiditoga spiralis</name>
    <dbReference type="NCBI Taxonomy" id="2108365"/>
    <lineage>
        <taxon>Bacteria</taxon>
        <taxon>Thermotogati</taxon>
        <taxon>Thermotogota</taxon>
        <taxon>Thermotogae</taxon>
        <taxon>Petrotogales</taxon>
        <taxon>Petrotogaceae</taxon>
        <taxon>Tepiditoga</taxon>
    </lineage>
</organism>
<dbReference type="PANTHER" id="PTHR13932">
    <property type="entry name" value="COPROPORPHYRINIGEN III OXIDASE"/>
    <property type="match status" value="1"/>
</dbReference>
<dbReference type="KEGG" id="ocy:OSSY52_21050"/>
<keyword evidence="2" id="KW-0143">Chaperone</keyword>
<dbReference type="RefSeq" id="WP_190614824.1">
    <property type="nucleotide sequence ID" value="NZ_AP018712.1"/>
</dbReference>
<comment type="subcellular location">
    <subcellularLocation>
        <location evidence="2">Cytoplasm</location>
    </subcellularLocation>
</comment>
<feature type="domain" description="Radical SAM core" evidence="3">
    <location>
        <begin position="1"/>
        <end position="224"/>
    </location>
</feature>
<protein>
    <recommendedName>
        <fullName evidence="2">Heme chaperone HemW</fullName>
    </recommendedName>
</protein>
<dbReference type="FunCoup" id="A0A7G1G9N8">
    <property type="interactions" value="342"/>
</dbReference>
<dbReference type="Proteomes" id="UP000516361">
    <property type="component" value="Chromosome"/>
</dbReference>
<accession>A0A7G1G9N8</accession>
<keyword evidence="2" id="KW-0408">Iron</keyword>
<dbReference type="SFLD" id="SFLDF00562">
    <property type="entry name" value="HemN-like__clustered_with_heat"/>
    <property type="match status" value="1"/>
</dbReference>
<dbReference type="InterPro" id="IPR058240">
    <property type="entry name" value="rSAM_sf"/>
</dbReference>
<gene>
    <name evidence="4" type="ORF">OSSY52_21050</name>
</gene>
<evidence type="ECO:0000256" key="1">
    <source>
        <dbReference type="ARBA" id="ARBA00006100"/>
    </source>
</evidence>
<dbReference type="SUPFAM" id="SSF102114">
    <property type="entry name" value="Radical SAM enzymes"/>
    <property type="match status" value="1"/>
</dbReference>
<keyword evidence="2" id="KW-0963">Cytoplasm</keyword>
<dbReference type="CDD" id="cd01335">
    <property type="entry name" value="Radical_SAM"/>
    <property type="match status" value="1"/>
</dbReference>
<comment type="function">
    <text evidence="2">Probably acts as a heme chaperone, transferring heme to an unknown acceptor. Binds one molecule of heme per monomer, possibly covalently. Binds 1 [4Fe-4S] cluster. The cluster is coordinated with 3 cysteines and an exchangeable S-adenosyl-L-methionine.</text>
</comment>
<evidence type="ECO:0000256" key="2">
    <source>
        <dbReference type="RuleBase" id="RU364116"/>
    </source>
</evidence>
<dbReference type="InterPro" id="IPR006638">
    <property type="entry name" value="Elp3/MiaA/NifB-like_rSAM"/>
</dbReference>
<dbReference type="InParanoid" id="A0A7G1G9N8"/>
<dbReference type="EMBL" id="AP018712">
    <property type="protein sequence ID" value="BBE31964.1"/>
    <property type="molecule type" value="Genomic_DNA"/>
</dbReference>
<dbReference type="AlphaFoldDB" id="A0A7G1G9N8"/>
<dbReference type="NCBIfam" id="TIGR00539">
    <property type="entry name" value="hemN_rel"/>
    <property type="match status" value="1"/>
</dbReference>
<dbReference type="Pfam" id="PF06969">
    <property type="entry name" value="HemN_C"/>
    <property type="match status" value="1"/>
</dbReference>
<evidence type="ECO:0000259" key="3">
    <source>
        <dbReference type="PROSITE" id="PS51918"/>
    </source>
</evidence>
<dbReference type="Gene3D" id="3.80.30.20">
    <property type="entry name" value="tm_1862 like domain"/>
    <property type="match status" value="1"/>
</dbReference>
<dbReference type="InterPro" id="IPR004559">
    <property type="entry name" value="HemW-like"/>
</dbReference>
<dbReference type="GO" id="GO:0051539">
    <property type="term" value="F:4 iron, 4 sulfur cluster binding"/>
    <property type="evidence" value="ECO:0007669"/>
    <property type="project" value="UniProtKB-UniRule"/>
</dbReference>
<keyword evidence="5" id="KW-1185">Reference proteome</keyword>
<keyword evidence="2" id="KW-0411">Iron-sulfur</keyword>
<dbReference type="PANTHER" id="PTHR13932:SF5">
    <property type="entry name" value="RADICAL S-ADENOSYL METHIONINE DOMAIN-CONTAINING PROTEIN 1, MITOCHONDRIAL"/>
    <property type="match status" value="1"/>
</dbReference>
<keyword evidence="2" id="KW-0349">Heme</keyword>
<dbReference type="GO" id="GO:0005737">
    <property type="term" value="C:cytoplasm"/>
    <property type="evidence" value="ECO:0007669"/>
    <property type="project" value="UniProtKB-SubCell"/>
</dbReference>
<keyword evidence="2" id="KW-0004">4Fe-4S</keyword>
<proteinExistence type="inferred from homology"/>
<reference evidence="4 5" key="1">
    <citation type="submission" date="2018-06" db="EMBL/GenBank/DDBJ databases">
        <title>Genome sequencing of Oceanotoga sp. sy52.</title>
        <authorList>
            <person name="Mori K."/>
        </authorList>
    </citation>
    <scope>NUCLEOTIDE SEQUENCE [LARGE SCALE GENOMIC DNA]</scope>
    <source>
        <strain evidence="5">sy52</strain>
    </source>
</reference>
<dbReference type="InterPro" id="IPR034505">
    <property type="entry name" value="Coproporphyrinogen-III_oxidase"/>
</dbReference>
<dbReference type="InterPro" id="IPR007197">
    <property type="entry name" value="rSAM"/>
</dbReference>
<evidence type="ECO:0000313" key="4">
    <source>
        <dbReference type="EMBL" id="BBE31964.1"/>
    </source>
</evidence>
<dbReference type="GO" id="GO:0004109">
    <property type="term" value="F:coproporphyrinogen oxidase activity"/>
    <property type="evidence" value="ECO:0007669"/>
    <property type="project" value="InterPro"/>
</dbReference>
<dbReference type="InterPro" id="IPR010723">
    <property type="entry name" value="HemN_C"/>
</dbReference>
<keyword evidence="2" id="KW-0479">Metal-binding</keyword>